<dbReference type="Pfam" id="PF08719">
    <property type="entry name" value="NADAR"/>
    <property type="match status" value="1"/>
</dbReference>
<feature type="domain" description="NADAR" evidence="1">
    <location>
        <begin position="13"/>
        <end position="150"/>
    </location>
</feature>
<accession>G4THB4</accession>
<dbReference type="Proteomes" id="UP000007148">
    <property type="component" value="Unassembled WGS sequence"/>
</dbReference>
<protein>
    <recommendedName>
        <fullName evidence="1">NADAR domain-containing protein</fullName>
    </recommendedName>
</protein>
<dbReference type="InterPro" id="IPR012816">
    <property type="entry name" value="NADAR"/>
</dbReference>
<dbReference type="STRING" id="1109443.G4THB4"/>
<dbReference type="eggNOG" id="ENOG502S5B2">
    <property type="taxonomic scope" value="Eukaryota"/>
</dbReference>
<dbReference type="HOGENOM" id="CLU_084247_3_1_1"/>
<dbReference type="OMA" id="PRDICNE"/>
<evidence type="ECO:0000313" key="2">
    <source>
        <dbReference type="EMBL" id="CCA70707.1"/>
    </source>
</evidence>
<reference evidence="2 3" key="1">
    <citation type="journal article" date="2011" name="PLoS Pathog.">
        <title>Endophytic Life Strategies Decoded by Genome and Transcriptome Analyses of the Mutualistic Root Symbiont Piriformospora indica.</title>
        <authorList>
            <person name="Zuccaro A."/>
            <person name="Lahrmann U."/>
            <person name="Guldener U."/>
            <person name="Langen G."/>
            <person name="Pfiffi S."/>
            <person name="Biedenkopf D."/>
            <person name="Wong P."/>
            <person name="Samans B."/>
            <person name="Grimm C."/>
            <person name="Basiewicz M."/>
            <person name="Murat C."/>
            <person name="Martin F."/>
            <person name="Kogel K.H."/>
        </authorList>
    </citation>
    <scope>NUCLEOTIDE SEQUENCE [LARGE SCALE GENOMIC DNA]</scope>
    <source>
        <strain evidence="2 3">DSM 11827</strain>
    </source>
</reference>
<gene>
    <name evidence="2" type="ORF">PIIN_04641</name>
</gene>
<dbReference type="EMBL" id="CAFZ01000091">
    <property type="protein sequence ID" value="CCA70707.1"/>
    <property type="molecule type" value="Genomic_DNA"/>
</dbReference>
<name>G4THB4_SERID</name>
<dbReference type="CDD" id="cd15457">
    <property type="entry name" value="NADAR"/>
    <property type="match status" value="1"/>
</dbReference>
<dbReference type="InParanoid" id="G4THB4"/>
<comment type="caution">
    <text evidence="2">The sequence shown here is derived from an EMBL/GenBank/DDBJ whole genome shotgun (WGS) entry which is preliminary data.</text>
</comment>
<dbReference type="OrthoDB" id="206452at2759"/>
<dbReference type="SUPFAM" id="SSF143990">
    <property type="entry name" value="YbiA-like"/>
    <property type="match status" value="1"/>
</dbReference>
<keyword evidence="3" id="KW-1185">Reference proteome</keyword>
<dbReference type="Gene3D" id="1.10.357.40">
    <property type="entry name" value="YbiA-like"/>
    <property type="match status" value="1"/>
</dbReference>
<dbReference type="AlphaFoldDB" id="G4THB4"/>
<organism evidence="2 3">
    <name type="scientific">Serendipita indica (strain DSM 11827)</name>
    <name type="common">Root endophyte fungus</name>
    <name type="synonym">Piriformospora indica</name>
    <dbReference type="NCBI Taxonomy" id="1109443"/>
    <lineage>
        <taxon>Eukaryota</taxon>
        <taxon>Fungi</taxon>
        <taxon>Dikarya</taxon>
        <taxon>Basidiomycota</taxon>
        <taxon>Agaricomycotina</taxon>
        <taxon>Agaricomycetes</taxon>
        <taxon>Sebacinales</taxon>
        <taxon>Serendipitaceae</taxon>
        <taxon>Serendipita</taxon>
    </lineage>
</organism>
<dbReference type="InterPro" id="IPR037238">
    <property type="entry name" value="YbiA-like_sf"/>
</dbReference>
<evidence type="ECO:0000313" key="3">
    <source>
        <dbReference type="Proteomes" id="UP000007148"/>
    </source>
</evidence>
<proteinExistence type="predicted"/>
<sequence>MTTPLPGPNAKIFFSTRHEAHSAFTNVSNHPINYQGRLYDTAEHLYHAFKFIGREPVIAELVRKSTDPQRSARDNDDKKRPDWANVHLFMMEQVLTLKFHQYPGLKNNLLATGDAQLIQLGSDQYWSQQEDGSGDNQFGHTLMRVRSTLRR</sequence>
<evidence type="ECO:0000259" key="1">
    <source>
        <dbReference type="Pfam" id="PF08719"/>
    </source>
</evidence>